<dbReference type="Pfam" id="PF03441">
    <property type="entry name" value="FAD_binding_7"/>
    <property type="match status" value="1"/>
</dbReference>
<comment type="caution">
    <text evidence="5">The sequence shown here is derived from an EMBL/GenBank/DDBJ whole genome shotgun (WGS) entry which is preliminary data.</text>
</comment>
<dbReference type="SUPFAM" id="SSF48173">
    <property type="entry name" value="Cryptochrome/photolyase FAD-binding domain"/>
    <property type="match status" value="1"/>
</dbReference>
<dbReference type="OrthoDB" id="9772484at2"/>
<keyword evidence="5" id="KW-0456">Lyase</keyword>
<dbReference type="EMBL" id="SNWP01000010">
    <property type="protein sequence ID" value="TDO28534.1"/>
    <property type="molecule type" value="Genomic_DNA"/>
</dbReference>
<dbReference type="GO" id="GO:0043153">
    <property type="term" value="P:entrainment of circadian clock by photoperiod"/>
    <property type="evidence" value="ECO:0007669"/>
    <property type="project" value="TreeGrafter"/>
</dbReference>
<dbReference type="AlphaFoldDB" id="A0A4R6J028"/>
<dbReference type="InterPro" id="IPR002081">
    <property type="entry name" value="Cryptochrome/DNA_photolyase_1"/>
</dbReference>
<dbReference type="PANTHER" id="PTHR11455:SF18">
    <property type="entry name" value="SI:CH1073-390K14.1"/>
    <property type="match status" value="1"/>
</dbReference>
<dbReference type="InterPro" id="IPR036134">
    <property type="entry name" value="Crypto/Photolyase_FAD-like_sf"/>
</dbReference>
<evidence type="ECO:0000313" key="5">
    <source>
        <dbReference type="EMBL" id="TDO28534.1"/>
    </source>
</evidence>
<dbReference type="PANTHER" id="PTHR11455">
    <property type="entry name" value="CRYPTOCHROME"/>
    <property type="match status" value="1"/>
</dbReference>
<dbReference type="Proteomes" id="UP000295741">
    <property type="component" value="Unassembled WGS sequence"/>
</dbReference>
<dbReference type="GO" id="GO:0003677">
    <property type="term" value="F:DNA binding"/>
    <property type="evidence" value="ECO:0007669"/>
    <property type="project" value="TreeGrafter"/>
</dbReference>
<gene>
    <name evidence="5" type="ORF">BC659_0600</name>
</gene>
<evidence type="ECO:0000256" key="1">
    <source>
        <dbReference type="ARBA" id="ARBA00022630"/>
    </source>
</evidence>
<keyword evidence="6" id="KW-1185">Reference proteome</keyword>
<organism evidence="5 6">
    <name type="scientific">Sediminibacterium goheungense</name>
    <dbReference type="NCBI Taxonomy" id="1086393"/>
    <lineage>
        <taxon>Bacteria</taxon>
        <taxon>Pseudomonadati</taxon>
        <taxon>Bacteroidota</taxon>
        <taxon>Chitinophagia</taxon>
        <taxon>Chitinophagales</taxon>
        <taxon>Chitinophagaceae</taxon>
        <taxon>Sediminibacterium</taxon>
    </lineage>
</organism>
<evidence type="ECO:0000259" key="4">
    <source>
        <dbReference type="Pfam" id="PF03441"/>
    </source>
</evidence>
<accession>A0A4R6J028</accession>
<evidence type="ECO:0000256" key="3">
    <source>
        <dbReference type="PIRSR" id="PIRSR602081-1"/>
    </source>
</evidence>
<dbReference type="Gene3D" id="1.10.579.10">
    <property type="entry name" value="DNA Cyclobutane Dipyrimidine Photolyase, subunit A, domain 3"/>
    <property type="match status" value="1"/>
</dbReference>
<dbReference type="GO" id="GO:0003904">
    <property type="term" value="F:deoxyribodipyrimidine photo-lyase activity"/>
    <property type="evidence" value="ECO:0007669"/>
    <property type="project" value="TreeGrafter"/>
</dbReference>
<dbReference type="GO" id="GO:0005737">
    <property type="term" value="C:cytoplasm"/>
    <property type="evidence" value="ECO:0007669"/>
    <property type="project" value="TreeGrafter"/>
</dbReference>
<reference evidence="5 6" key="1">
    <citation type="submission" date="2019-03" db="EMBL/GenBank/DDBJ databases">
        <title>Genomic Encyclopedia of Archaeal and Bacterial Type Strains, Phase II (KMG-II): from individual species to whole genera.</title>
        <authorList>
            <person name="Goeker M."/>
        </authorList>
    </citation>
    <scope>NUCLEOTIDE SEQUENCE [LARGE SCALE GENOMIC DNA]</scope>
    <source>
        <strain evidence="5 6">DSM 28323</strain>
    </source>
</reference>
<name>A0A4R6J028_9BACT</name>
<feature type="domain" description="Cryptochrome/DNA photolyase FAD-binding" evidence="4">
    <location>
        <begin position="70"/>
        <end position="186"/>
    </location>
</feature>
<dbReference type="GO" id="GO:0071949">
    <property type="term" value="F:FAD binding"/>
    <property type="evidence" value="ECO:0007669"/>
    <property type="project" value="TreeGrafter"/>
</dbReference>
<dbReference type="InterPro" id="IPR005101">
    <property type="entry name" value="Cryptochr/Photolyase_FAD-bd"/>
</dbReference>
<protein>
    <submittedName>
        <fullName evidence="5">Deoxyribodipyrimidine photo-lyase</fullName>
    </submittedName>
</protein>
<sequence>MTHIDFPLALDAIKERIANIHPLQYAKTRNFLTGAVTLLSPYLSRGVISLPQVKHEILRNYSVYQSEKLLQELAWREYYQRIWQSKEDLIFTDLKHPQEQVKHYKIQEAVLQANTGIQAIDDGIEQLYSTGYMHNHLRMYTAMLSCNIGKAHWLLPAQWMYYHLLDGDLASNALSWQWVAGSFSSKKYVANQENINRYTGSIQTNSFLSVEYDAFENLPVPEPLKEVHSLSLSTALPDSEKTNKKNDPVFVYNSYQLDPEWHAGEEGHRILLLEPAHFEKYPVSNTVLSFIIQLGRHNIPGLTLFTGSFNELATSFPGSKIYYKEHPLTKHYSGIQEQRSWMFPEVTGYYPSFFSYWKKCERYLR</sequence>
<dbReference type="Gene3D" id="1.25.40.80">
    <property type="match status" value="1"/>
</dbReference>
<dbReference type="GO" id="GO:0032922">
    <property type="term" value="P:circadian regulation of gene expression"/>
    <property type="evidence" value="ECO:0007669"/>
    <property type="project" value="TreeGrafter"/>
</dbReference>
<comment type="cofactor">
    <cofactor evidence="3">
        <name>FAD</name>
        <dbReference type="ChEBI" id="CHEBI:57692"/>
    </cofactor>
    <text evidence="3">Binds 1 FAD per subunit.</text>
</comment>
<feature type="binding site" evidence="3">
    <location>
        <position position="25"/>
    </location>
    <ligand>
        <name>FAD</name>
        <dbReference type="ChEBI" id="CHEBI:57692"/>
    </ligand>
</feature>
<evidence type="ECO:0000313" key="6">
    <source>
        <dbReference type="Proteomes" id="UP000295741"/>
    </source>
</evidence>
<dbReference type="RefSeq" id="WP_133473121.1">
    <property type="nucleotide sequence ID" value="NZ_SNWP01000010.1"/>
</dbReference>
<feature type="binding site" evidence="3">
    <location>
        <begin position="72"/>
        <end position="79"/>
    </location>
    <ligand>
        <name>FAD</name>
        <dbReference type="ChEBI" id="CHEBI:57692"/>
    </ligand>
</feature>
<proteinExistence type="predicted"/>
<evidence type="ECO:0000256" key="2">
    <source>
        <dbReference type="ARBA" id="ARBA00022827"/>
    </source>
</evidence>
<keyword evidence="2 3" id="KW-0274">FAD</keyword>
<feature type="binding site" evidence="3">
    <location>
        <begin position="166"/>
        <end position="168"/>
    </location>
    <ligand>
        <name>FAD</name>
        <dbReference type="ChEBI" id="CHEBI:57692"/>
    </ligand>
</feature>
<keyword evidence="1 3" id="KW-0285">Flavoprotein</keyword>